<name>A0A2B7X3D0_POLH7</name>
<protein>
    <submittedName>
        <fullName evidence="1">Uncharacterized protein</fullName>
    </submittedName>
</protein>
<accession>A0A2B7X3D0</accession>
<sequence>MGLIRSLFKSSVLAGGAGVGAFWYFTRDSKFVPLSPSDYLFQSSYYRKCNPDSNPAISDLCVKTVPLSKIKPHLLEKEGKLVEAFCASVYGGLGYAFQRAVLAHRYEGPRTAHQLWSTSQLRNSSYPTGTQITDHFEVVEHTPTRIIVRCGDTPLNSGVRPMDGLFEISATIKHDEGVAEFGLKSVLFQGLGKAENKPMPAPIEFLHQQYAKLWMETALLRLTR</sequence>
<keyword evidence="2" id="KW-1185">Reference proteome</keyword>
<evidence type="ECO:0000313" key="1">
    <source>
        <dbReference type="EMBL" id="PGH03435.1"/>
    </source>
</evidence>
<gene>
    <name evidence="1" type="ORF">AJ80_08683</name>
</gene>
<comment type="caution">
    <text evidence="1">The sequence shown here is derived from an EMBL/GenBank/DDBJ whole genome shotgun (WGS) entry which is preliminary data.</text>
</comment>
<proteinExistence type="predicted"/>
<dbReference type="Proteomes" id="UP000224634">
    <property type="component" value="Unassembled WGS sequence"/>
</dbReference>
<dbReference type="EMBL" id="PDNA01000211">
    <property type="protein sequence ID" value="PGH03435.1"/>
    <property type="molecule type" value="Genomic_DNA"/>
</dbReference>
<evidence type="ECO:0000313" key="2">
    <source>
        <dbReference type="Proteomes" id="UP000224634"/>
    </source>
</evidence>
<dbReference type="STRING" id="1447883.A0A2B7X3D0"/>
<dbReference type="OrthoDB" id="4436466at2759"/>
<reference evidence="1 2" key="1">
    <citation type="submission" date="2017-10" db="EMBL/GenBank/DDBJ databases">
        <title>Comparative genomics in systemic dimorphic fungi from Ajellomycetaceae.</title>
        <authorList>
            <person name="Munoz J.F."/>
            <person name="Mcewen J.G."/>
            <person name="Clay O.K."/>
            <person name="Cuomo C.A."/>
        </authorList>
    </citation>
    <scope>NUCLEOTIDE SEQUENCE [LARGE SCALE GENOMIC DNA]</scope>
    <source>
        <strain evidence="1 2">UAMH7299</strain>
    </source>
</reference>
<organism evidence="1 2">
    <name type="scientific">Polytolypa hystricis (strain UAMH7299)</name>
    <dbReference type="NCBI Taxonomy" id="1447883"/>
    <lineage>
        <taxon>Eukaryota</taxon>
        <taxon>Fungi</taxon>
        <taxon>Dikarya</taxon>
        <taxon>Ascomycota</taxon>
        <taxon>Pezizomycotina</taxon>
        <taxon>Eurotiomycetes</taxon>
        <taxon>Eurotiomycetidae</taxon>
        <taxon>Onygenales</taxon>
        <taxon>Onygenales incertae sedis</taxon>
        <taxon>Polytolypa</taxon>
    </lineage>
</organism>
<dbReference type="AlphaFoldDB" id="A0A2B7X3D0"/>